<name>A0A1V9XEX3_9ACAR</name>
<keyword evidence="3" id="KW-1185">Reference proteome</keyword>
<comment type="similarity">
    <text evidence="1">Belongs to the STXBP/unc-18/SEC1 family.</text>
</comment>
<dbReference type="InParanoid" id="A0A1V9XEX3"/>
<dbReference type="InterPro" id="IPR036045">
    <property type="entry name" value="Sec1-like_sf"/>
</dbReference>
<dbReference type="InterPro" id="IPR027482">
    <property type="entry name" value="Sec1-like_dom2"/>
</dbReference>
<dbReference type="STRING" id="418985.A0A1V9XEX3"/>
<comment type="caution">
    <text evidence="2">The sequence shown here is derived from an EMBL/GenBank/DDBJ whole genome shotgun (WGS) entry which is preliminary data.</text>
</comment>
<evidence type="ECO:0000313" key="3">
    <source>
        <dbReference type="Proteomes" id="UP000192247"/>
    </source>
</evidence>
<dbReference type="AlphaFoldDB" id="A0A1V9XEX3"/>
<sequence>LLATLVSSLSLLIDELELRDELLSLGRLAYTVADEFEQFEGTVNRRKQLPDDASKACVLFVDRSLGLVAPLSHRNENILDAIRAVLPPFDSIDVAVDMTTICHAESVMTIAGPIVAKGTLSCLPQAKLTEIHDLKWKLGPLYLRDEFMSLAEWRNLQDKIELSEDPVRFVRKNLQIFKECTARQILENGHALVAVSALSEALSSPGMQRRYEKLAIEKIFTQNATENSLSGALDGGEPLVQLAENRDKTKLEFEDLVTLYLYINSLCGEDLYIDQRSREGFQQGLLSALTEDTLRNPNSWSGLARQLIPSLNATEAKLQAAIVRVEEAVARVAAQRRSLKSLRKVLTRGDLAHPSTYRPLVVELVKTLKANVDCPDIELHSSSQGVLGGLGFLMGAMGAAMGGAVSGPLEPADVLIVVVLGGVTFAEVAMLEQLMADTGKQLIVITTGLLTPKETLKHIFASLM</sequence>
<organism evidence="2 3">
    <name type="scientific">Tropilaelaps mercedesae</name>
    <dbReference type="NCBI Taxonomy" id="418985"/>
    <lineage>
        <taxon>Eukaryota</taxon>
        <taxon>Metazoa</taxon>
        <taxon>Ecdysozoa</taxon>
        <taxon>Arthropoda</taxon>
        <taxon>Chelicerata</taxon>
        <taxon>Arachnida</taxon>
        <taxon>Acari</taxon>
        <taxon>Parasitiformes</taxon>
        <taxon>Mesostigmata</taxon>
        <taxon>Gamasina</taxon>
        <taxon>Dermanyssoidea</taxon>
        <taxon>Laelapidae</taxon>
        <taxon>Tropilaelaps</taxon>
    </lineage>
</organism>
<dbReference type="Proteomes" id="UP000192247">
    <property type="component" value="Unassembled WGS sequence"/>
</dbReference>
<proteinExistence type="inferred from homology"/>
<dbReference type="InterPro" id="IPR001619">
    <property type="entry name" value="Sec1-like"/>
</dbReference>
<feature type="non-terminal residue" evidence="2">
    <location>
        <position position="1"/>
    </location>
</feature>
<dbReference type="SUPFAM" id="SSF56815">
    <property type="entry name" value="Sec1/munc18-like (SM) proteins"/>
    <property type="match status" value="1"/>
</dbReference>
<dbReference type="Gene3D" id="3.40.50.1910">
    <property type="match status" value="1"/>
</dbReference>
<evidence type="ECO:0000313" key="2">
    <source>
        <dbReference type="EMBL" id="OQR71953.1"/>
    </source>
</evidence>
<evidence type="ECO:0008006" key="4">
    <source>
        <dbReference type="Google" id="ProtNLM"/>
    </source>
</evidence>
<evidence type="ECO:0000256" key="1">
    <source>
        <dbReference type="ARBA" id="ARBA00009884"/>
    </source>
</evidence>
<dbReference type="Pfam" id="PF00995">
    <property type="entry name" value="Sec1"/>
    <property type="match status" value="1"/>
</dbReference>
<dbReference type="EMBL" id="MNPL01012992">
    <property type="protein sequence ID" value="OQR71953.1"/>
    <property type="molecule type" value="Genomic_DNA"/>
</dbReference>
<dbReference type="GO" id="GO:0016192">
    <property type="term" value="P:vesicle-mediated transport"/>
    <property type="evidence" value="ECO:0007669"/>
    <property type="project" value="InterPro"/>
</dbReference>
<accession>A0A1V9XEX3</accession>
<reference evidence="2 3" key="1">
    <citation type="journal article" date="2017" name="Gigascience">
        <title>Draft genome of the honey bee ectoparasitic mite, Tropilaelaps mercedesae, is shaped by the parasitic life history.</title>
        <authorList>
            <person name="Dong X."/>
            <person name="Armstrong S.D."/>
            <person name="Xia D."/>
            <person name="Makepeace B.L."/>
            <person name="Darby A.C."/>
            <person name="Kadowaki T."/>
        </authorList>
    </citation>
    <scope>NUCLEOTIDE SEQUENCE [LARGE SCALE GENOMIC DNA]</scope>
    <source>
        <strain evidence="2">Wuxi-XJTLU</strain>
    </source>
</reference>
<dbReference type="OrthoDB" id="549905at2759"/>
<protein>
    <recommendedName>
        <fullName evidence="4">Sec1 family domain-containing protein 2-like</fullName>
    </recommendedName>
</protein>
<gene>
    <name evidence="2" type="ORF">BIW11_10676</name>
</gene>